<proteinExistence type="predicted"/>
<dbReference type="AlphaFoldDB" id="A0A167FZF3"/>
<sequence length="156" mass="17134">MFPYLIIWVAYIKWAVVAVLGGLLTSARKHVIVISPQMKITWRIGHSGNFQGSLPSRTPHHASMATYPVTTSSSLRGTRSSARARGCRCSTFCTSLAVPCFPTGNDADILTRSCELLAQEDEAGHHVVTTANNKKPVVRQREALKLISTRYTLNHA</sequence>
<keyword evidence="1" id="KW-0812">Transmembrane</keyword>
<accession>A0A167FZF3</accession>
<keyword evidence="3" id="KW-1185">Reference proteome</keyword>
<evidence type="ECO:0000313" key="2">
    <source>
        <dbReference type="EMBL" id="KZO90009.1"/>
    </source>
</evidence>
<gene>
    <name evidence="2" type="ORF">CALVIDRAFT_431138</name>
</gene>
<dbReference type="Proteomes" id="UP000076738">
    <property type="component" value="Unassembled WGS sequence"/>
</dbReference>
<organism evidence="2 3">
    <name type="scientific">Calocera viscosa (strain TUFC12733)</name>
    <dbReference type="NCBI Taxonomy" id="1330018"/>
    <lineage>
        <taxon>Eukaryota</taxon>
        <taxon>Fungi</taxon>
        <taxon>Dikarya</taxon>
        <taxon>Basidiomycota</taxon>
        <taxon>Agaricomycotina</taxon>
        <taxon>Dacrymycetes</taxon>
        <taxon>Dacrymycetales</taxon>
        <taxon>Dacrymycetaceae</taxon>
        <taxon>Calocera</taxon>
    </lineage>
</organism>
<evidence type="ECO:0000256" key="1">
    <source>
        <dbReference type="SAM" id="Phobius"/>
    </source>
</evidence>
<reference evidence="2 3" key="1">
    <citation type="journal article" date="2016" name="Mol. Biol. Evol.">
        <title>Comparative Genomics of Early-Diverging Mushroom-Forming Fungi Provides Insights into the Origins of Lignocellulose Decay Capabilities.</title>
        <authorList>
            <person name="Nagy L.G."/>
            <person name="Riley R."/>
            <person name="Tritt A."/>
            <person name="Adam C."/>
            <person name="Daum C."/>
            <person name="Floudas D."/>
            <person name="Sun H."/>
            <person name="Yadav J.S."/>
            <person name="Pangilinan J."/>
            <person name="Larsson K.H."/>
            <person name="Matsuura K."/>
            <person name="Barry K."/>
            <person name="Labutti K."/>
            <person name="Kuo R."/>
            <person name="Ohm R.A."/>
            <person name="Bhattacharya S.S."/>
            <person name="Shirouzu T."/>
            <person name="Yoshinaga Y."/>
            <person name="Martin F.M."/>
            <person name="Grigoriev I.V."/>
            <person name="Hibbett D.S."/>
        </authorList>
    </citation>
    <scope>NUCLEOTIDE SEQUENCE [LARGE SCALE GENOMIC DNA]</scope>
    <source>
        <strain evidence="2 3">TUFC12733</strain>
    </source>
</reference>
<dbReference type="EMBL" id="KV417355">
    <property type="protein sequence ID" value="KZO90009.1"/>
    <property type="molecule type" value="Genomic_DNA"/>
</dbReference>
<feature type="transmembrane region" description="Helical" evidence="1">
    <location>
        <begin position="6"/>
        <end position="25"/>
    </location>
</feature>
<name>A0A167FZF3_CALVF</name>
<keyword evidence="1" id="KW-1133">Transmembrane helix</keyword>
<evidence type="ECO:0000313" key="3">
    <source>
        <dbReference type="Proteomes" id="UP000076738"/>
    </source>
</evidence>
<keyword evidence="1" id="KW-0472">Membrane</keyword>
<protein>
    <submittedName>
        <fullName evidence="2">Uncharacterized protein</fullName>
    </submittedName>
</protein>